<keyword evidence="1" id="KW-0812">Transmembrane</keyword>
<protein>
    <recommendedName>
        <fullName evidence="4">DUF4190 domain-containing protein</fullName>
    </recommendedName>
</protein>
<proteinExistence type="predicted"/>
<organism evidence="2 3">
    <name type="scientific">Enterocloster alcoholdehydrogenati</name>
    <dbReference type="NCBI Taxonomy" id="2547410"/>
    <lineage>
        <taxon>Bacteria</taxon>
        <taxon>Bacillati</taxon>
        <taxon>Bacillota</taxon>
        <taxon>Clostridia</taxon>
        <taxon>Lachnospirales</taxon>
        <taxon>Lachnospiraceae</taxon>
        <taxon>Enterocloster</taxon>
    </lineage>
</organism>
<evidence type="ECO:0000256" key="1">
    <source>
        <dbReference type="SAM" id="Phobius"/>
    </source>
</evidence>
<evidence type="ECO:0000313" key="2">
    <source>
        <dbReference type="EMBL" id="GAA6267488.1"/>
    </source>
</evidence>
<keyword evidence="1" id="KW-1133">Transmembrane helix</keyword>
<keyword evidence="3" id="KW-1185">Reference proteome</keyword>
<dbReference type="Proteomes" id="UP001600894">
    <property type="component" value="Unassembled WGS sequence"/>
</dbReference>
<evidence type="ECO:0000313" key="3">
    <source>
        <dbReference type="Proteomes" id="UP001600894"/>
    </source>
</evidence>
<feature type="transmembrane region" description="Helical" evidence="1">
    <location>
        <begin position="20"/>
        <end position="43"/>
    </location>
</feature>
<feature type="transmembrane region" description="Helical" evidence="1">
    <location>
        <begin position="49"/>
        <end position="67"/>
    </location>
</feature>
<gene>
    <name evidence="2" type="ORF">F130042H8_05480</name>
</gene>
<comment type="caution">
    <text evidence="2">The sequence shown here is derived from an EMBL/GenBank/DDBJ whole genome shotgun (WGS) entry which is preliminary data.</text>
</comment>
<dbReference type="EMBL" id="BAABXL010000001">
    <property type="protein sequence ID" value="GAA6267488.1"/>
    <property type="molecule type" value="Genomic_DNA"/>
</dbReference>
<reference evidence="2 3" key="1">
    <citation type="submission" date="2024-04" db="EMBL/GenBank/DDBJ databases">
        <title>Defined microbial consortia suppress multidrug-resistant proinflammatory Enterobacteriaceae via ecological control.</title>
        <authorList>
            <person name="Furuichi M."/>
            <person name="Kawaguchi T."/>
            <person name="Pust M."/>
            <person name="Yasuma K."/>
            <person name="Plichta D."/>
            <person name="Hasegawa N."/>
            <person name="Ohya T."/>
            <person name="Bhattarai S."/>
            <person name="Sasajima S."/>
            <person name="Aoto Y."/>
            <person name="Tuganbaev T."/>
            <person name="Yaginuma M."/>
            <person name="Ueda M."/>
            <person name="Okahashi N."/>
            <person name="Amafuji K."/>
            <person name="Kiridooshi Y."/>
            <person name="Sugita K."/>
            <person name="Strazar M."/>
            <person name="Skelly A."/>
            <person name="Suda W."/>
            <person name="Hattori M."/>
            <person name="Nakamoto N."/>
            <person name="Caballero S."/>
            <person name="Norman J."/>
            <person name="Olle B."/>
            <person name="Tanoue T."/>
            <person name="Arita M."/>
            <person name="Bucci V."/>
            <person name="Atarashi K."/>
            <person name="Xavier R."/>
            <person name="Honda K."/>
        </authorList>
    </citation>
    <scope>NUCLEOTIDE SEQUENCE [LARGE SCALE GENOMIC DNA]</scope>
    <source>
        <strain evidence="3">f13</strain>
    </source>
</reference>
<accession>A0ABQ0ATX7</accession>
<name>A0ABQ0ATX7_9FIRM</name>
<keyword evidence="1" id="KW-0472">Membrane</keyword>
<feature type="transmembrane region" description="Helical" evidence="1">
    <location>
        <begin position="79"/>
        <end position="101"/>
    </location>
</feature>
<sequence length="138" mass="15376">MSSIYKKQKNPLVSSEKYAVCSLICGIISVFLSLLYLPVSLLIGGNYPAGLICGAGGIVLALMARNSDSSSRRSIPTKAMIGFLLSCFSILLTFFFFSQLIQFYDLLRDPVKGPQINQFLYQLQQRMMEQLQVNTPVH</sequence>
<evidence type="ECO:0008006" key="4">
    <source>
        <dbReference type="Google" id="ProtNLM"/>
    </source>
</evidence>
<dbReference type="RefSeq" id="WP_176254986.1">
    <property type="nucleotide sequence ID" value="NZ_BAABXL010000001.1"/>
</dbReference>